<name>A0AC35G0K5_9BILA</name>
<protein>
    <submittedName>
        <fullName evidence="2">Uncharacterized protein</fullName>
    </submittedName>
</protein>
<reference evidence="2" key="1">
    <citation type="submission" date="2022-11" db="UniProtKB">
        <authorList>
            <consortium name="WormBaseParasite"/>
        </authorList>
    </citation>
    <scope>IDENTIFICATION</scope>
</reference>
<organism evidence="1 2">
    <name type="scientific">Panagrolaimus sp. PS1159</name>
    <dbReference type="NCBI Taxonomy" id="55785"/>
    <lineage>
        <taxon>Eukaryota</taxon>
        <taxon>Metazoa</taxon>
        <taxon>Ecdysozoa</taxon>
        <taxon>Nematoda</taxon>
        <taxon>Chromadorea</taxon>
        <taxon>Rhabditida</taxon>
        <taxon>Tylenchina</taxon>
        <taxon>Panagrolaimomorpha</taxon>
        <taxon>Panagrolaimoidea</taxon>
        <taxon>Panagrolaimidae</taxon>
        <taxon>Panagrolaimus</taxon>
    </lineage>
</organism>
<dbReference type="Proteomes" id="UP000887580">
    <property type="component" value="Unplaced"/>
</dbReference>
<accession>A0AC35G0K5</accession>
<evidence type="ECO:0000313" key="1">
    <source>
        <dbReference type="Proteomes" id="UP000887580"/>
    </source>
</evidence>
<dbReference type="WBParaSite" id="PS1159_v2.g22877.t1">
    <property type="protein sequence ID" value="PS1159_v2.g22877.t1"/>
    <property type="gene ID" value="PS1159_v2.g22877"/>
</dbReference>
<evidence type="ECO:0000313" key="2">
    <source>
        <dbReference type="WBParaSite" id="PS1159_v2.g22877.t1"/>
    </source>
</evidence>
<sequence length="232" mass="26399">MKTKKLSRIPATKISPYLPATANHMFDKLLSKVDICDSVQKFPDFVQKITQTCVNNKIKPSIAPKLMELRLGEKLKLAYQTFSKQCFGKINFSKVVLFLAEFMKACKKDVERIKSILKWFYEKSVPVIKKSVGFFEKARHAILGQKKSVKCNKVSALPRAPPSDDEESEENGQEVRTNLNKHCLKSNFYFRTLSGTDHKFSFQYETNQSAKGINPDHPTISQQESGNNLGKT</sequence>
<proteinExistence type="predicted"/>